<evidence type="ECO:0000313" key="2">
    <source>
        <dbReference type="Proteomes" id="UP000226442"/>
    </source>
</evidence>
<dbReference type="RefSeq" id="WP_096830637.1">
    <property type="nucleotide sequence ID" value="NZ_NXIB02000104.1"/>
</dbReference>
<evidence type="ECO:0000313" key="1">
    <source>
        <dbReference type="EMBL" id="PHX54391.1"/>
    </source>
</evidence>
<reference evidence="1" key="1">
    <citation type="submission" date="2017-10" db="EMBL/GenBank/DDBJ databases">
        <title>Draft genome sequence of the planktic cyanobacteria Tychonema bourrellyi isolated from alpine lentic freshwater.</title>
        <authorList>
            <person name="Tett A."/>
            <person name="Armanini F."/>
            <person name="Asnicar F."/>
            <person name="Boscaini A."/>
            <person name="Pasolli E."/>
            <person name="Zolfo M."/>
            <person name="Donati C."/>
            <person name="Salmaso N."/>
            <person name="Segata N."/>
        </authorList>
    </citation>
    <scope>NUCLEOTIDE SEQUENCE</scope>
    <source>
        <strain evidence="1">FEM_GT703</strain>
    </source>
</reference>
<dbReference type="AlphaFoldDB" id="A0A2G4EXZ4"/>
<dbReference type="EMBL" id="NXIB02000104">
    <property type="protein sequence ID" value="PHX54391.1"/>
    <property type="molecule type" value="Genomic_DNA"/>
</dbReference>
<proteinExistence type="predicted"/>
<gene>
    <name evidence="1" type="ORF">CP500_016405</name>
</gene>
<sequence length="74" mass="8312">MTSQLKQAIDIAQSLSLTEQLELLKTLSAIIQRTHSLEIQATTTEEDTDFSAVSFRQSWQQAMTEQTLPLETDA</sequence>
<accession>A0A2G4EXZ4</accession>
<dbReference type="Proteomes" id="UP000226442">
    <property type="component" value="Unassembled WGS sequence"/>
</dbReference>
<name>A0A2G4EXZ4_9CYAN</name>
<keyword evidence="2" id="KW-1185">Reference proteome</keyword>
<organism evidence="1 2">
    <name type="scientific">Tychonema bourrellyi FEM_GT703</name>
    <dbReference type="NCBI Taxonomy" id="2040638"/>
    <lineage>
        <taxon>Bacteria</taxon>
        <taxon>Bacillati</taxon>
        <taxon>Cyanobacteriota</taxon>
        <taxon>Cyanophyceae</taxon>
        <taxon>Oscillatoriophycideae</taxon>
        <taxon>Oscillatoriales</taxon>
        <taxon>Microcoleaceae</taxon>
        <taxon>Tychonema</taxon>
    </lineage>
</organism>
<comment type="caution">
    <text evidence="1">The sequence shown here is derived from an EMBL/GenBank/DDBJ whole genome shotgun (WGS) entry which is preliminary data.</text>
</comment>
<protein>
    <submittedName>
        <fullName evidence="1">Uncharacterized protein</fullName>
    </submittedName>
</protein>
<dbReference type="OrthoDB" id="573320at2"/>